<dbReference type="InterPro" id="IPR025419">
    <property type="entry name" value="DUF4142"/>
</dbReference>
<organism evidence="5 6">
    <name type="scientific">Pseudonocardia ammonioxydans</name>
    <dbReference type="NCBI Taxonomy" id="260086"/>
    <lineage>
        <taxon>Bacteria</taxon>
        <taxon>Bacillati</taxon>
        <taxon>Actinomycetota</taxon>
        <taxon>Actinomycetes</taxon>
        <taxon>Pseudonocardiales</taxon>
        <taxon>Pseudonocardiaceae</taxon>
        <taxon>Pseudonocardia</taxon>
    </lineage>
</organism>
<accession>A0A1I4UY94</accession>
<feature type="signal peptide" evidence="3">
    <location>
        <begin position="1"/>
        <end position="26"/>
    </location>
</feature>
<keyword evidence="6" id="KW-1185">Reference proteome</keyword>
<feature type="region of interest" description="Disordered" evidence="1">
    <location>
        <begin position="191"/>
        <end position="316"/>
    </location>
</feature>
<dbReference type="Proteomes" id="UP000199614">
    <property type="component" value="Unassembled WGS sequence"/>
</dbReference>
<evidence type="ECO:0000256" key="3">
    <source>
        <dbReference type="SAM" id="SignalP"/>
    </source>
</evidence>
<evidence type="ECO:0000256" key="2">
    <source>
        <dbReference type="SAM" id="Phobius"/>
    </source>
</evidence>
<keyword evidence="2" id="KW-0812">Transmembrane</keyword>
<protein>
    <recommendedName>
        <fullName evidence="4">DUF4142 domain-containing protein</fullName>
    </recommendedName>
</protein>
<keyword evidence="2" id="KW-1133">Transmembrane helix</keyword>
<sequence>MNSNSIGRTVGASVAALALVGLTACGGETPQVPNVPTELPQVPGVGDPRQAFGDAHQKALGLAALGGVGLEQGVGQQVKDLAPQVQAEGQQIDERLRGLASGIGVSLPDQVSPEIQAQVDELKAQSGEQFDQGWLQAAQEQVGQLNDQAQGLLNVPGLPPEQVEQARAQVTNLGELKTKLDEAAVAAGVAAPGGEGAGDAAGGEDGAGGENGAGENGAGGENGAAGGEDGAAGENGAGENGAGGENGAAGSGSGEGSGSGTGGQAAGPDAGAGGAGAEGSGSGQEGTAGSGGGSAETPGQGSAPAVDAGTGGQAASASDAVLPVALGGAGLVLLAAGLIRLRRSRA</sequence>
<feature type="domain" description="DUF4142" evidence="4">
    <location>
        <begin position="50"/>
        <end position="141"/>
    </location>
</feature>
<evidence type="ECO:0000259" key="4">
    <source>
        <dbReference type="Pfam" id="PF13628"/>
    </source>
</evidence>
<dbReference type="STRING" id="260086.SAMN05216207_100562"/>
<evidence type="ECO:0000313" key="6">
    <source>
        <dbReference type="Proteomes" id="UP000199614"/>
    </source>
</evidence>
<feature type="compositionally biased region" description="Gly residues" evidence="1">
    <location>
        <begin position="191"/>
        <end position="294"/>
    </location>
</feature>
<dbReference type="Pfam" id="PF13628">
    <property type="entry name" value="DUF4142"/>
    <property type="match status" value="1"/>
</dbReference>
<name>A0A1I4UY94_PSUAM</name>
<gene>
    <name evidence="5" type="ORF">SAMN05216207_100562</name>
</gene>
<feature type="chain" id="PRO_5011441892" description="DUF4142 domain-containing protein" evidence="3">
    <location>
        <begin position="27"/>
        <end position="346"/>
    </location>
</feature>
<dbReference type="EMBL" id="FOUY01000005">
    <property type="protein sequence ID" value="SFM93896.1"/>
    <property type="molecule type" value="Genomic_DNA"/>
</dbReference>
<keyword evidence="2" id="KW-0472">Membrane</keyword>
<dbReference type="OrthoDB" id="3579766at2"/>
<dbReference type="RefSeq" id="WP_093338910.1">
    <property type="nucleotide sequence ID" value="NZ_FOUY01000005.1"/>
</dbReference>
<keyword evidence="3" id="KW-0732">Signal</keyword>
<dbReference type="AlphaFoldDB" id="A0A1I4UY94"/>
<feature type="transmembrane region" description="Helical" evidence="2">
    <location>
        <begin position="320"/>
        <end position="341"/>
    </location>
</feature>
<evidence type="ECO:0000313" key="5">
    <source>
        <dbReference type="EMBL" id="SFM93896.1"/>
    </source>
</evidence>
<reference evidence="5 6" key="1">
    <citation type="submission" date="2016-10" db="EMBL/GenBank/DDBJ databases">
        <authorList>
            <person name="de Groot N.N."/>
        </authorList>
    </citation>
    <scope>NUCLEOTIDE SEQUENCE [LARGE SCALE GENOMIC DNA]</scope>
    <source>
        <strain evidence="5 6">CGMCC 4.1877</strain>
    </source>
</reference>
<proteinExistence type="predicted"/>
<evidence type="ECO:0000256" key="1">
    <source>
        <dbReference type="SAM" id="MobiDB-lite"/>
    </source>
</evidence>